<keyword evidence="1" id="KW-1133">Transmembrane helix</keyword>
<organism evidence="2 3">
    <name type="scientific">Catenuloplanes indicus</name>
    <dbReference type="NCBI Taxonomy" id="137267"/>
    <lineage>
        <taxon>Bacteria</taxon>
        <taxon>Bacillati</taxon>
        <taxon>Actinomycetota</taxon>
        <taxon>Actinomycetes</taxon>
        <taxon>Micromonosporales</taxon>
        <taxon>Micromonosporaceae</taxon>
        <taxon>Catenuloplanes</taxon>
    </lineage>
</organism>
<comment type="caution">
    <text evidence="2">The sequence shown here is derived from an EMBL/GenBank/DDBJ whole genome shotgun (WGS) entry which is preliminary data.</text>
</comment>
<dbReference type="Proteomes" id="UP001240236">
    <property type="component" value="Unassembled WGS sequence"/>
</dbReference>
<feature type="transmembrane region" description="Helical" evidence="1">
    <location>
        <begin position="243"/>
        <end position="263"/>
    </location>
</feature>
<proteinExistence type="predicted"/>
<feature type="transmembrane region" description="Helical" evidence="1">
    <location>
        <begin position="462"/>
        <end position="481"/>
    </location>
</feature>
<sequence>MTAPALTLPARPGAAITGLAARQIRRGGAIVLLLAAGMPALVTATYDGLTADPAAAAGLTRIAANPAIRTLFGTPIALDHAGGFTVWRIGTVLAVIVTVWAALTTTRVLRGEEDAGRWSLLLAGRSTPRAALLRHLAVIAVVPVAAGIAVTAALWTAGPDPAGAIVHGAGITAAGLFAIAVAALAAQVFPSRAPASGTTVAVLGAGLLLRMIGDGLAALGWLHWLSPFGLLALSSPYGRDDPLPLLLLTAATVGIAATALAAAGRRDIGGGLTAPAGGRAPRRWLLGGPVAFAVRRAIGPVLAWAAGIGAYFLLIGLTARSVTEFLTGNTVFADAAAQAGFAGMHTVEGFTASIFALLALPAGAFTAARMGAFAAAETGRHLTSLAAAPLTRTRLLTAETAAAAGGALILLTVAALATWAGVAVAGGGLTLPAALAGTVNTLPVVALSLGAAVLSAGAAPRVTVLAGTLPATGGFLLLILAEATGAPGWTRNLSPFAHLAPVPLTGPAWTATLTMTAIAAGLAIGGAVAYTRRDLHS</sequence>
<gene>
    <name evidence="2" type="ORF">J2S42_000250</name>
</gene>
<dbReference type="AlphaFoldDB" id="A0AAE3VTT1"/>
<evidence type="ECO:0000313" key="2">
    <source>
        <dbReference type="EMBL" id="MDQ0363581.1"/>
    </source>
</evidence>
<feature type="transmembrane region" description="Helical" evidence="1">
    <location>
        <begin position="164"/>
        <end position="189"/>
    </location>
</feature>
<feature type="transmembrane region" description="Helical" evidence="1">
    <location>
        <begin position="434"/>
        <end position="455"/>
    </location>
</feature>
<keyword evidence="3" id="KW-1185">Reference proteome</keyword>
<keyword evidence="1" id="KW-0812">Transmembrane</keyword>
<feature type="transmembrane region" description="Helical" evidence="1">
    <location>
        <begin position="301"/>
        <end position="319"/>
    </location>
</feature>
<dbReference type="RefSeq" id="WP_307234320.1">
    <property type="nucleotide sequence ID" value="NZ_JAUSUZ010000001.1"/>
</dbReference>
<feature type="transmembrane region" description="Helical" evidence="1">
    <location>
        <begin position="85"/>
        <end position="103"/>
    </location>
</feature>
<keyword evidence="1" id="KW-0472">Membrane</keyword>
<feature type="transmembrane region" description="Helical" evidence="1">
    <location>
        <begin position="201"/>
        <end position="223"/>
    </location>
</feature>
<feature type="transmembrane region" description="Helical" evidence="1">
    <location>
        <begin position="29"/>
        <end position="46"/>
    </location>
</feature>
<evidence type="ECO:0000313" key="3">
    <source>
        <dbReference type="Proteomes" id="UP001240236"/>
    </source>
</evidence>
<accession>A0AAE3VTT1</accession>
<protein>
    <submittedName>
        <fullName evidence="2">ABC-2 type transport system permease protein</fullName>
    </submittedName>
</protein>
<name>A0AAE3VTT1_9ACTN</name>
<dbReference type="EMBL" id="JAUSUZ010000001">
    <property type="protein sequence ID" value="MDQ0363581.1"/>
    <property type="molecule type" value="Genomic_DNA"/>
</dbReference>
<feature type="transmembrane region" description="Helical" evidence="1">
    <location>
        <begin position="136"/>
        <end position="158"/>
    </location>
</feature>
<reference evidence="2 3" key="1">
    <citation type="submission" date="2023-07" db="EMBL/GenBank/DDBJ databases">
        <title>Sequencing the genomes of 1000 actinobacteria strains.</title>
        <authorList>
            <person name="Klenk H.-P."/>
        </authorList>
    </citation>
    <scope>NUCLEOTIDE SEQUENCE [LARGE SCALE GENOMIC DNA]</scope>
    <source>
        <strain evidence="2 3">DSM 44709</strain>
    </source>
</reference>
<feature type="transmembrane region" description="Helical" evidence="1">
    <location>
        <begin position="508"/>
        <end position="530"/>
    </location>
</feature>
<feature type="transmembrane region" description="Helical" evidence="1">
    <location>
        <begin position="401"/>
        <end position="422"/>
    </location>
</feature>
<evidence type="ECO:0000256" key="1">
    <source>
        <dbReference type="SAM" id="Phobius"/>
    </source>
</evidence>